<sequence>MTQTIKPKGIKDKGLSRSHCDGVQDAGSRAAVYGPRKLPEGFPVPLLDWPQRRSKNDTHRLRLKINAPAVCYAPALLGNPSQFAVYATVRRSVLARWKNLQGATSDSDDTDEEPAPIISAKIPKITGIGLRTVFSLVLKSLNADPNFCVAALEAMDDVLQGHVPEELAHEPTEIIAHLHTMLDEIAAGSAPPEAPEVPTRLTSLGTSCLISLVVARGEAELILKAVASLIMSPLALMEQLIQSLVTSFPVDLPPAITTGSTELVVRSLVSDGCFLYVQTSRGLLKFGSGYGSSIKQHVYLYKADFFASDHHGWLGICKGKLYVRIGRKRIEVYEVDKDTLEIRNLIKLDPGISDPAEPKSAVFSDGHQLGVMMLTNNSESLSIRFFDIEKTQEPDGDDSDTLRHHKELTVPLLRKRNLAIGRASYEDVPLRRDKDNDTPTAMQLDENEDDPLMSISCGAEFGLLVTASGKAAPQSGRWTLMKETLFNKNDFPNLRSHKVVQVAVGHEGVHAILVLDNGAVALGKAHAVVLNQLGQVYTFGINNKGQCGPEDVAEGKNAVQTCQGSHTWLTEYCRVCVRCCECTGFASACNLSHMPARVPGERCGCGDGDSGCVECGICRQCAYEFSIAAQDDMTGDDLSISLLEYDRTLISDKDSKVEGQASDSDVERDAAIKVSCLPPARVAIPGGHRIAAVACGLHHTFGQLGAGDIAPHHRLVKVKVPKAASIAAGSNHSAVMTRDGERGSLGRVSEHASGRGVWYASPAPVPRIGLQHACRAVWLSASADQTFIQSYGVCTAWGGAEQVDFVNTLACLDPLYDVLWCYQPQMRVMKCYNILAFDSHKLQRRCNRDLDSSESGCPSTGNMCRLEDFKDLKNFELGCSNGGRPVESIALADTSILNQELAIPAVHGALVTRMHIALHLLGCLDSLIYVHDNKLNTIECKREAIMSPLKADWLTVTRFENHGGGWGYNGHSIEAIRFMSDTDIILGNYTAKIKLFDLGHDGGDHEGEGELIAESENAMLINDDIGFHFKTSKKSNNGTDVNAGQIPSLLYNLAGSDHSIPPRIIDMREPIITLTKNLSRKVTVPCFKTLISLLTWSWDSFREVLLDTNGLVPINYKKLLLMKRQKRLVYVIRACLRLVKSYVCEIMPQNSNKKLTYEHVAYLDCIGEVKTLIQDIVAEETPKCSMLRRHSSKTKNRSCLVQFALELNTSILKEAHETTIACFHVFFPTPALKWAQLSSMLHHVRLTSTCAALCSSRSLRDMLHYIIPVTQSHLASEDKKRPDSKPSTSSEKEKRHEHSKWTILDVIPKFLDIVMNPIKQQMMTRQCGQPHDHGEIKQNEALREYCCKLIVRCVAELIYSANNVRNMESATVKEMLTPSRFMRVNTSRSWNTGNGSPDAICFTVDRPGVVLVGVGVAADDSTSNCWVSLDILQGTFDGSECQNDVALIKFEKYIHLK</sequence>
<feature type="compositionally biased region" description="Basic and acidic residues" evidence="2">
    <location>
        <begin position="9"/>
        <end position="22"/>
    </location>
</feature>
<dbReference type="PROSITE" id="PS00626">
    <property type="entry name" value="RCC1_2"/>
    <property type="match status" value="1"/>
</dbReference>
<dbReference type="PANTHER" id="PTHR45943">
    <property type="entry name" value="E3 UBIQUITIN-PROTEIN LIGASE MYCBP2"/>
    <property type="match status" value="1"/>
</dbReference>
<dbReference type="GO" id="GO:0008582">
    <property type="term" value="P:regulation of synaptic assembly at neuromuscular junction"/>
    <property type="evidence" value="ECO:0007669"/>
    <property type="project" value="TreeGrafter"/>
</dbReference>
<reference evidence="4 5" key="1">
    <citation type="journal article" date="2015" name="Genome Biol. Evol.">
        <title>The genome of winter moth (Operophtera brumata) provides a genomic perspective on sexual dimorphism and phenology.</title>
        <authorList>
            <person name="Derks M.F."/>
            <person name="Smit S."/>
            <person name="Salis L."/>
            <person name="Schijlen E."/>
            <person name="Bossers A."/>
            <person name="Mateman C."/>
            <person name="Pijl A.S."/>
            <person name="de Ridder D."/>
            <person name="Groenen M.A."/>
            <person name="Visser M.E."/>
            <person name="Megens H.J."/>
        </authorList>
    </citation>
    <scope>NUCLEOTIDE SEQUENCE [LARGE SCALE GENOMIC DNA]</scope>
    <source>
        <strain evidence="4">WM2013NL</strain>
        <tissue evidence="4">Head and thorax</tissue>
    </source>
</reference>
<proteinExistence type="predicted"/>
<dbReference type="InterPro" id="IPR000408">
    <property type="entry name" value="Reg_chr_condens"/>
</dbReference>
<dbReference type="GO" id="GO:0007411">
    <property type="term" value="P:axon guidance"/>
    <property type="evidence" value="ECO:0007669"/>
    <property type="project" value="TreeGrafter"/>
</dbReference>
<evidence type="ECO:0000313" key="5">
    <source>
        <dbReference type="Proteomes" id="UP000037510"/>
    </source>
</evidence>
<dbReference type="GO" id="GO:0005886">
    <property type="term" value="C:plasma membrane"/>
    <property type="evidence" value="ECO:0007669"/>
    <property type="project" value="TreeGrafter"/>
</dbReference>
<dbReference type="STRING" id="104452.A0A0L7KS12"/>
<feature type="region of interest" description="Disordered" evidence="2">
    <location>
        <begin position="1"/>
        <end position="22"/>
    </location>
</feature>
<feature type="domain" description="PHR" evidence="3">
    <location>
        <begin position="1022"/>
        <end position="1052"/>
    </location>
</feature>
<dbReference type="PANTHER" id="PTHR45943:SF1">
    <property type="entry name" value="E3 UBIQUITIN-PROTEIN LIGASE MYCBP2"/>
    <property type="match status" value="1"/>
</dbReference>
<dbReference type="InterPro" id="IPR038648">
    <property type="entry name" value="PHR_sf"/>
</dbReference>
<evidence type="ECO:0000256" key="1">
    <source>
        <dbReference type="ARBA" id="ARBA00022786"/>
    </source>
</evidence>
<gene>
    <name evidence="4" type="ORF">OBRU01_19210</name>
</gene>
<dbReference type="SUPFAM" id="SSF50985">
    <property type="entry name" value="RCC1/BLIP-II"/>
    <property type="match status" value="1"/>
</dbReference>
<dbReference type="EMBL" id="JTDY01006594">
    <property type="protein sequence ID" value="KOB65851.1"/>
    <property type="molecule type" value="Genomic_DNA"/>
</dbReference>
<evidence type="ECO:0000259" key="3">
    <source>
        <dbReference type="Pfam" id="PF08005"/>
    </source>
</evidence>
<feature type="domain" description="PHR" evidence="3">
    <location>
        <begin position="1379"/>
        <end position="1431"/>
    </location>
</feature>
<dbReference type="InterPro" id="IPR012983">
    <property type="entry name" value="PHR"/>
</dbReference>
<dbReference type="Gene3D" id="2.130.10.30">
    <property type="entry name" value="Regulator of chromosome condensation 1/beta-lactamase-inhibitor protein II"/>
    <property type="match status" value="1"/>
</dbReference>
<accession>A0A0L7KS12</accession>
<comment type="caution">
    <text evidence="4">The sequence shown here is derived from an EMBL/GenBank/DDBJ whole genome shotgun (WGS) entry which is preliminary data.</text>
</comment>
<organism evidence="4 5">
    <name type="scientific">Operophtera brumata</name>
    <name type="common">Winter moth</name>
    <name type="synonym">Phalaena brumata</name>
    <dbReference type="NCBI Taxonomy" id="104452"/>
    <lineage>
        <taxon>Eukaryota</taxon>
        <taxon>Metazoa</taxon>
        <taxon>Ecdysozoa</taxon>
        <taxon>Arthropoda</taxon>
        <taxon>Hexapoda</taxon>
        <taxon>Insecta</taxon>
        <taxon>Pterygota</taxon>
        <taxon>Neoptera</taxon>
        <taxon>Endopterygota</taxon>
        <taxon>Lepidoptera</taxon>
        <taxon>Glossata</taxon>
        <taxon>Ditrysia</taxon>
        <taxon>Geometroidea</taxon>
        <taxon>Geometridae</taxon>
        <taxon>Larentiinae</taxon>
        <taxon>Operophtera</taxon>
    </lineage>
</organism>
<feature type="region of interest" description="Disordered" evidence="2">
    <location>
        <begin position="1276"/>
        <end position="1297"/>
    </location>
</feature>
<keyword evidence="1" id="KW-0833">Ubl conjugation pathway</keyword>
<dbReference type="Pfam" id="PF08005">
    <property type="entry name" value="PHR"/>
    <property type="match status" value="2"/>
</dbReference>
<protein>
    <submittedName>
        <fullName evidence="4">Esrom</fullName>
    </submittedName>
</protein>
<feature type="non-terminal residue" evidence="4">
    <location>
        <position position="1457"/>
    </location>
</feature>
<evidence type="ECO:0000256" key="2">
    <source>
        <dbReference type="SAM" id="MobiDB-lite"/>
    </source>
</evidence>
<keyword evidence="5" id="KW-1185">Reference proteome</keyword>
<dbReference type="Proteomes" id="UP000037510">
    <property type="component" value="Unassembled WGS sequence"/>
</dbReference>
<evidence type="ECO:0000313" key="4">
    <source>
        <dbReference type="EMBL" id="KOB65851.1"/>
    </source>
</evidence>
<dbReference type="GO" id="GO:0061630">
    <property type="term" value="F:ubiquitin protein ligase activity"/>
    <property type="evidence" value="ECO:0007669"/>
    <property type="project" value="TreeGrafter"/>
</dbReference>
<dbReference type="GO" id="GO:0005634">
    <property type="term" value="C:nucleus"/>
    <property type="evidence" value="ECO:0007669"/>
    <property type="project" value="TreeGrafter"/>
</dbReference>
<dbReference type="Gene3D" id="2.60.120.820">
    <property type="entry name" value="PHR domain"/>
    <property type="match status" value="3"/>
</dbReference>
<name>A0A0L7KS12_OPEBR</name>
<dbReference type="InterPro" id="IPR009091">
    <property type="entry name" value="RCC1/BLIP-II"/>
</dbReference>